<gene>
    <name evidence="6" type="ORF">KK083_20120</name>
</gene>
<dbReference type="CDD" id="cd00096">
    <property type="entry name" value="Ig"/>
    <property type="match status" value="2"/>
</dbReference>
<dbReference type="InterPro" id="IPR025875">
    <property type="entry name" value="Leu-rich_rpt_4"/>
</dbReference>
<feature type="domain" description="Ig-like" evidence="5">
    <location>
        <begin position="379"/>
        <end position="470"/>
    </location>
</feature>
<dbReference type="SUPFAM" id="SSF48726">
    <property type="entry name" value="Immunoglobulin"/>
    <property type="match status" value="4"/>
</dbReference>
<evidence type="ECO:0000259" key="5">
    <source>
        <dbReference type="PROSITE" id="PS50835"/>
    </source>
</evidence>
<evidence type="ECO:0000256" key="2">
    <source>
        <dbReference type="ARBA" id="ARBA00022729"/>
    </source>
</evidence>
<organism evidence="6 7">
    <name type="scientific">Chryseosolibacter histidini</name>
    <dbReference type="NCBI Taxonomy" id="2782349"/>
    <lineage>
        <taxon>Bacteria</taxon>
        <taxon>Pseudomonadati</taxon>
        <taxon>Bacteroidota</taxon>
        <taxon>Cytophagia</taxon>
        <taxon>Cytophagales</taxon>
        <taxon>Chryseotaleaceae</taxon>
        <taxon>Chryseosolibacter</taxon>
    </lineage>
</organism>
<dbReference type="PROSITE" id="PS51450">
    <property type="entry name" value="LRR"/>
    <property type="match status" value="13"/>
</dbReference>
<dbReference type="InterPro" id="IPR050836">
    <property type="entry name" value="SDS22/Internalin_LRR"/>
</dbReference>
<name>A0AAP2DPK1_9BACT</name>
<dbReference type="InterPro" id="IPR007110">
    <property type="entry name" value="Ig-like_dom"/>
</dbReference>
<feature type="domain" description="Ig-like" evidence="5">
    <location>
        <begin position="1280"/>
        <end position="1362"/>
    </location>
</feature>
<evidence type="ECO:0000313" key="6">
    <source>
        <dbReference type="EMBL" id="MBT1699214.1"/>
    </source>
</evidence>
<protein>
    <submittedName>
        <fullName evidence="6">Leucine-rich repeat domain-containing protein</fullName>
    </submittedName>
</protein>
<dbReference type="Pfam" id="PF13927">
    <property type="entry name" value="Ig_3"/>
    <property type="match status" value="1"/>
</dbReference>
<comment type="caution">
    <text evidence="6">The sequence shown here is derived from an EMBL/GenBank/DDBJ whole genome shotgun (WGS) entry which is preliminary data.</text>
</comment>
<dbReference type="Proteomes" id="UP001319200">
    <property type="component" value="Unassembled WGS sequence"/>
</dbReference>
<dbReference type="InterPro" id="IPR026444">
    <property type="entry name" value="Secre_tail"/>
</dbReference>
<accession>A0AAP2DPK1</accession>
<dbReference type="InterPro" id="IPR032675">
    <property type="entry name" value="LRR_dom_sf"/>
</dbReference>
<feature type="domain" description="Ig-like" evidence="5">
    <location>
        <begin position="1704"/>
        <end position="1782"/>
    </location>
</feature>
<keyword evidence="7" id="KW-1185">Reference proteome</keyword>
<keyword evidence="3" id="KW-0677">Repeat</keyword>
<proteinExistence type="predicted"/>
<dbReference type="Pfam" id="PF18962">
    <property type="entry name" value="Por_Secre_tail"/>
    <property type="match status" value="1"/>
</dbReference>
<dbReference type="Gene3D" id="3.80.10.10">
    <property type="entry name" value="Ribonuclease Inhibitor"/>
    <property type="match status" value="5"/>
</dbReference>
<dbReference type="SMART" id="SM00369">
    <property type="entry name" value="LRR_TYP"/>
    <property type="match status" value="11"/>
</dbReference>
<keyword evidence="4" id="KW-1015">Disulfide bond</keyword>
<dbReference type="PANTHER" id="PTHR46652">
    <property type="entry name" value="LEUCINE-RICH REPEAT AND IQ DOMAIN-CONTAINING PROTEIN 1-RELATED"/>
    <property type="match status" value="1"/>
</dbReference>
<dbReference type="EMBL" id="JAHESF010000022">
    <property type="protein sequence ID" value="MBT1699214.1"/>
    <property type="molecule type" value="Genomic_DNA"/>
</dbReference>
<dbReference type="PANTHER" id="PTHR46652:SF3">
    <property type="entry name" value="LEUCINE-RICH REPEAT-CONTAINING PROTEIN 9"/>
    <property type="match status" value="1"/>
</dbReference>
<reference evidence="6 7" key="1">
    <citation type="submission" date="2021-05" db="EMBL/GenBank/DDBJ databases">
        <title>A Polyphasic approach of four new species of the genus Ohtaekwangia: Ohtaekwangia histidinii sp. nov., Ohtaekwangia cretensis sp. nov., Ohtaekwangia indiensis sp. nov., Ohtaekwangia reichenbachii sp. nov. from diverse environment.</title>
        <authorList>
            <person name="Octaviana S."/>
        </authorList>
    </citation>
    <scope>NUCLEOTIDE SEQUENCE [LARGE SCALE GENOMIC DNA]</scope>
    <source>
        <strain evidence="6 7">PWU4</strain>
    </source>
</reference>
<dbReference type="InterPro" id="IPR003591">
    <property type="entry name" value="Leu-rich_rpt_typical-subtyp"/>
</dbReference>
<dbReference type="InterPro" id="IPR003599">
    <property type="entry name" value="Ig_sub"/>
</dbReference>
<evidence type="ECO:0000256" key="3">
    <source>
        <dbReference type="ARBA" id="ARBA00022737"/>
    </source>
</evidence>
<dbReference type="RefSeq" id="WP_254166963.1">
    <property type="nucleotide sequence ID" value="NZ_JAHESF010000022.1"/>
</dbReference>
<dbReference type="SUPFAM" id="SSF52058">
    <property type="entry name" value="L domain-like"/>
    <property type="match status" value="4"/>
</dbReference>
<dbReference type="InterPro" id="IPR001611">
    <property type="entry name" value="Leu-rich_rpt"/>
</dbReference>
<dbReference type="InterPro" id="IPR013783">
    <property type="entry name" value="Ig-like_fold"/>
</dbReference>
<evidence type="ECO:0000313" key="7">
    <source>
        <dbReference type="Proteomes" id="UP001319200"/>
    </source>
</evidence>
<sequence>MRPIPTSVKQYYFITILFLLCLFCPWQAISQTYMIPDMNFRNCLKATYPQIFNASGELIIEQAKTITRIECQGKNIQSLEGIGYFVNVDFLDCANNQIEFLPDLTTLTRLQSLGCSGNKIFSLPDLSFNTELTDVTLSTNLLSDFPDISHNLKLRVLQFHNNSIQNLPDLSAHTMLTELDVSSNPLQSLPDLSANTALVHLNIHGTGLPVFPDLSQNINLETVSFGSNPQLPGFPDLSSNLKLTFIACELNNLTSIPDLSALTELQFLICNGNNLTSLPDLSKNPELRILRCHDNDIVQLPDLSKCPRLEWLYCEDNKLTTLPDLSNSSNLLILKCSGNNLTSLPDLTKTRIGTASGSVLETFSNQLTFEDLITAASLPTFATLNYAPQKKFSGNSSRTFLPGTQATIDLDIDDAITSNVYTWYKDNVLIGTTNSNVFTINMVTASDEGNYRATVTNPGVPGLVLESGITTVYVDAALQMIPDANFRACLRETYPQIFNSNGELILSEAKKIKVINCSERGIESIEGIGYFEIAETLNFDSNKLQQVASINGLGKLRTLSFENNQLTASPDLSGNPLLQVLDLGNNKITVFPDLTHNPNVGDIQLGSNEITSVPDLSACAQLSNLHVGGNPLLSLPDLSVNTWLWSLEISSTKLTAFPDLSRNTYLSMLSFGGNPQFNVFPDLSANKKLTAIECSLNNLTVIPDLSIFPDLQYFSCYGNNLSALPDLSLNPNLKGLHCDDNDLIQLPDLSKCLLLETLDCSGNKLTSLPDLSNNTNLATVYCQDNKLTSLPDLSRTKLGKAANSSLITGNNHLTFKDLVSMAGLPSYYFLEYAPQAKIGADASRTLATGAPFTIDLDIDDNVASNIYTWYKNDVAIATTNSNVFTINIVKASDAGSYKATVRNPGAPDLVLESGIITVNIDPALQKIPDDNFRACLRATYPQIFDIDGRLILSEAKKIKVIDCSGKGIESIEGIGYFEGAESLTFNSNKLQQIADITGLSKLNRLSCLGNQLTTAPNLSGNPLLQYLELGSNKLTTFPDLTHNPALESVSMMTNQITSIPALSGLPGLRILSVGNNPLRSLGDLSANTSLNALEISNTELPAFPDLSNNVNLFDIWFQSNPQFGAFPDLSANTRLISINCSFNNLTFIPDLGAFTNLQSFDCYENNLTELPDFSKNTQLKYLQCGENNLTQLPDLSQCLLLEFLDCRANPITSLPDLSNNTQLATIYCFDNKLTSLPDLSRTQIGRVVGSHLGTNGNQFTFEDLLPVVTLPGYGYLMYAPQEKISADASQTLQAGASFTIDLNIDDNVTSNIYTWYKDDVKIGTTSTNVFTIAHVTASDAGAYRVTVTNPGAPDLTLESGITTLTIDGAFGWIADDNFRACLKETYPWVFNSQDQVILAEAATIRDITCAEKGIKDISGIEYFTNTETVYLHRNQITDISMLPALTKVYRLTFDENKISALPDMSASPYLQELHFYQNNFSTFPDATANTNMKVIDFRKNHITSVPDLSAYQNLISFSIGFNPITALPDLNGLPMLSSVDFAGTNLSTFPDLSGVERLGSINFGHNPQFSTWPANFPLADFSNIQCDSNNLVAIPSLSAFPNLGYLNVAGNELTELPGLSSLTKLFALLCNDNKLTALEGFSSTRLQALIADNNNLQSLPDLSNTRLGSPAFTNLLILAGNRLTMEDLLPAIKGKTFDTLSYAPQTVAGVDQVITKDKGESFTLDINIDDAVTNNIYTWYRDGMQIATTSTNTLTINSVQAEHAGVYTCVITNPDLPKLAITWQKVTLKVNTLVPPWTPVAGGAGNHIVVIPASLAVDLYGTAIQPGDYIGIFFKDDNAGLKLSGSVQWNGAGTAITVWAKSDQAPKNGFNAGEEMTVMVWKASEQKSYTMSATYDAQVPYTDQGNFRTNGFSKMLSLTAAPVCQRISLYNGWNLISSYVMANDISMASIFANRAGVIVKDASGRILYAPEFGITSGTWNIAEGYLIYSAAVQSFEICGRPVDPVTPISLVKYAYPSFLPYYGDVEIPVSEGLQALGTNYSYAQTIVYNGGAPQAYNYIPAHVINPPIDQIGYMKPGLAYKILLQNSVPAFSYPARISTSVTGRLRSDSTVIAGVHYGIVKPATVNNAVLVIPDEIFGSTLSRGDELGVFSSTGELIGTVAYHGAPMAVTLWEPANPAADNRFTVRLWRAENGQELPVALSYAGGAEGKLIPNTLLVANMAHVGQSEEFGAPVKVFPNPASENVQFSIHTTRAGAVRIVLYDMMGRERGTLFNDTLPAGEHHQTVDLGAFSSGQYIYKVSADNRITSDKLVIVK</sequence>
<dbReference type="PROSITE" id="PS50835">
    <property type="entry name" value="IG_LIKE"/>
    <property type="match status" value="4"/>
</dbReference>
<dbReference type="NCBIfam" id="TIGR04183">
    <property type="entry name" value="Por_Secre_tail"/>
    <property type="match status" value="1"/>
</dbReference>
<dbReference type="Pfam" id="PF12799">
    <property type="entry name" value="LRR_4"/>
    <property type="match status" value="1"/>
</dbReference>
<dbReference type="Gene3D" id="2.60.40.10">
    <property type="entry name" value="Immunoglobulins"/>
    <property type="match status" value="4"/>
</dbReference>
<dbReference type="InterPro" id="IPR036179">
    <property type="entry name" value="Ig-like_dom_sf"/>
</dbReference>
<keyword evidence="2" id="KW-0732">Signal</keyword>
<dbReference type="SMART" id="SM00409">
    <property type="entry name" value="IG"/>
    <property type="match status" value="4"/>
</dbReference>
<dbReference type="SMART" id="SM00364">
    <property type="entry name" value="LRR_BAC"/>
    <property type="match status" value="27"/>
</dbReference>
<feature type="domain" description="Ig-like" evidence="5">
    <location>
        <begin position="834"/>
        <end position="917"/>
    </location>
</feature>
<dbReference type="SMART" id="SM00365">
    <property type="entry name" value="LRR_SD22"/>
    <property type="match status" value="19"/>
</dbReference>
<keyword evidence="1" id="KW-0433">Leucine-rich repeat</keyword>
<evidence type="ECO:0000256" key="1">
    <source>
        <dbReference type="ARBA" id="ARBA00022614"/>
    </source>
</evidence>
<evidence type="ECO:0000256" key="4">
    <source>
        <dbReference type="ARBA" id="ARBA00023157"/>
    </source>
</evidence>